<dbReference type="GO" id="GO:0005886">
    <property type="term" value="C:plasma membrane"/>
    <property type="evidence" value="ECO:0007669"/>
    <property type="project" value="UniProtKB-SubCell"/>
</dbReference>
<evidence type="ECO:0000256" key="6">
    <source>
        <dbReference type="ARBA" id="ARBA00038076"/>
    </source>
</evidence>
<gene>
    <name evidence="10" type="ORF">E6C55_26620</name>
</gene>
<dbReference type="InterPro" id="IPR025857">
    <property type="entry name" value="MacB_PCD"/>
</dbReference>
<protein>
    <submittedName>
        <fullName evidence="10">ABC transporter permease</fullName>
    </submittedName>
</protein>
<feature type="domain" description="ABC3 transporter permease C-terminal" evidence="8">
    <location>
        <begin position="311"/>
        <end position="422"/>
    </location>
</feature>
<accession>A0A4V3WDY3</accession>
<proteinExistence type="inferred from homology"/>
<keyword evidence="3 7" id="KW-0812">Transmembrane</keyword>
<name>A0A4V3WDY3_9BACL</name>
<dbReference type="Pfam" id="PF12704">
    <property type="entry name" value="MacB_PCD"/>
    <property type="match status" value="1"/>
</dbReference>
<dbReference type="InterPro" id="IPR050250">
    <property type="entry name" value="Macrolide_Exporter_MacB"/>
</dbReference>
<feature type="transmembrane region" description="Helical" evidence="7">
    <location>
        <begin position="859"/>
        <end position="881"/>
    </location>
</feature>
<evidence type="ECO:0000256" key="4">
    <source>
        <dbReference type="ARBA" id="ARBA00022989"/>
    </source>
</evidence>
<keyword evidence="4 7" id="KW-1133">Transmembrane helix</keyword>
<dbReference type="Pfam" id="PF02687">
    <property type="entry name" value="FtsX"/>
    <property type="match status" value="2"/>
</dbReference>
<feature type="transmembrane region" description="Helical" evidence="7">
    <location>
        <begin position="538"/>
        <end position="558"/>
    </location>
</feature>
<evidence type="ECO:0000259" key="8">
    <source>
        <dbReference type="Pfam" id="PF02687"/>
    </source>
</evidence>
<dbReference type="RefSeq" id="WP_136372879.1">
    <property type="nucleotide sequence ID" value="NZ_SSOB01000045.1"/>
</dbReference>
<feature type="transmembrane region" description="Helical" evidence="7">
    <location>
        <begin position="916"/>
        <end position="937"/>
    </location>
</feature>
<evidence type="ECO:0000256" key="7">
    <source>
        <dbReference type="SAM" id="Phobius"/>
    </source>
</evidence>
<evidence type="ECO:0000256" key="1">
    <source>
        <dbReference type="ARBA" id="ARBA00004651"/>
    </source>
</evidence>
<evidence type="ECO:0000256" key="3">
    <source>
        <dbReference type="ARBA" id="ARBA00022692"/>
    </source>
</evidence>
<feature type="domain" description="MacB-like periplasmic core" evidence="9">
    <location>
        <begin position="545"/>
        <end position="785"/>
    </location>
</feature>
<feature type="transmembrane region" description="Helical" evidence="7">
    <location>
        <begin position="306"/>
        <end position="326"/>
    </location>
</feature>
<feature type="domain" description="ABC3 transporter permease C-terminal" evidence="8">
    <location>
        <begin position="821"/>
        <end position="941"/>
    </location>
</feature>
<keyword evidence="2" id="KW-1003">Cell membrane</keyword>
<feature type="transmembrane region" description="Helical" evidence="7">
    <location>
        <begin position="347"/>
        <end position="372"/>
    </location>
</feature>
<evidence type="ECO:0000256" key="2">
    <source>
        <dbReference type="ARBA" id="ARBA00022475"/>
    </source>
</evidence>
<dbReference type="EMBL" id="SSOB01000045">
    <property type="protein sequence ID" value="THF74067.1"/>
    <property type="molecule type" value="Genomic_DNA"/>
</dbReference>
<feature type="transmembrane region" description="Helical" evidence="7">
    <location>
        <begin position="486"/>
        <end position="507"/>
    </location>
</feature>
<keyword evidence="11" id="KW-1185">Reference proteome</keyword>
<reference evidence="10 11" key="1">
    <citation type="submission" date="2019-04" db="EMBL/GenBank/DDBJ databases">
        <title>Cohnella sp. nov. isolated from preserved vegetables.</title>
        <authorList>
            <person name="Lin S.-Y."/>
            <person name="Hung M.-H."/>
            <person name="Young C.-C."/>
        </authorList>
    </citation>
    <scope>NUCLEOTIDE SEQUENCE [LARGE SCALE GENOMIC DNA]</scope>
    <source>
        <strain evidence="10 11">CC-MHH1044</strain>
    </source>
</reference>
<evidence type="ECO:0000256" key="5">
    <source>
        <dbReference type="ARBA" id="ARBA00023136"/>
    </source>
</evidence>
<feature type="transmembrane region" description="Helical" evidence="7">
    <location>
        <begin position="815"/>
        <end position="838"/>
    </location>
</feature>
<comment type="subcellular location">
    <subcellularLocation>
        <location evidence="1">Cell membrane</location>
        <topology evidence="1">Multi-pass membrane protein</topology>
    </subcellularLocation>
</comment>
<dbReference type="PANTHER" id="PTHR30572:SF4">
    <property type="entry name" value="ABC TRANSPORTER PERMEASE YTRF"/>
    <property type="match status" value="1"/>
</dbReference>
<evidence type="ECO:0000259" key="9">
    <source>
        <dbReference type="Pfam" id="PF12704"/>
    </source>
</evidence>
<dbReference type="AlphaFoldDB" id="A0A4V3WDY3"/>
<evidence type="ECO:0000313" key="11">
    <source>
        <dbReference type="Proteomes" id="UP000310636"/>
    </source>
</evidence>
<dbReference type="GO" id="GO:0022857">
    <property type="term" value="F:transmembrane transporter activity"/>
    <property type="evidence" value="ECO:0007669"/>
    <property type="project" value="TreeGrafter"/>
</dbReference>
<keyword evidence="5 7" id="KW-0472">Membrane</keyword>
<dbReference type="Proteomes" id="UP000310636">
    <property type="component" value="Unassembled WGS sequence"/>
</dbReference>
<comment type="similarity">
    <text evidence="6">Belongs to the ABC-4 integral membrane protein family.</text>
</comment>
<dbReference type="OrthoDB" id="51951at2"/>
<feature type="transmembrane region" description="Helical" evidence="7">
    <location>
        <begin position="441"/>
        <end position="460"/>
    </location>
</feature>
<sequence length="951" mass="105657">MALWTMILRKMAKNKWLQVNLWFGLTACVALFSSMPLYSHAIMQRTLIKELQQVQAERAVYPGYVRIGTTNSAERGDEKAEKAIANADRFAQTIPARTELAEQSSYRMRSTQKMKIYGADASEKEIKSQKTTGAFKTVDDLDRRVALVEGRMPQERDDGVFEAVVTNSFLLKVKRGLGEELIAESANEGMFRVVPVGIVETKPAADPYLPYITSEDSDGFLIPFDTFEREFTNGGKARVAELEWRYALDYEQMKLDLVDGFLTADRDIRRYFKGKLGVAEVNIPASAKVLGFQGLQSKLDVMLVSLYTPVMLMLAFYLYMAANLIIDRQKTDISVLRSRGASRLQIMTAYTVENLLMGLAALAAGPFLGVLLTKVLGASSGFLEFVQRSALEVSLSSASYRIAAIAVAAAIALVLIPAFLATRTSIVSHKQQSARMTGMSFWHKTGLDFVLVGISIYLLINFRSRQEDLKRLALDSDALRVDPLQFLMPTLFALGLGLLVLRVYPWFVRLLFWASRRWLTPALYHTLIHISRASSQYLTIKVFLVMTVATGLFSASAARTINDNMESKIRYSAGSDVTMTTRWESDAPPSTNPSYQQEANGSTTAAKRVQYMEPPFEPYRELEGLESAARVFIKDGSRYTAGKSGSSGSSTLMGIDTKAFGETAWMKDGLLDYSLNSYLNLIAENPKAVLISRSIAESAKVQPGDAIYISWDGLDPAPFTIYGIVDYWPSWNPLPSGEGADQEPPKLIVGHLNTIQNRLAVEPYEVWLKLKGGVTSQQIYDELTANKVKLTGYRDAKQELVQSKNDPFRMAINGVMTLGFSISMLICFFGFLLFWLLTLSGRTLQYGVLRAMGVPFPQLILMLISEQILTSGAAVLIGVGIGNMTSELFVPLFEMSFQTKSQAPPFQVVYRLGDYVHLYAIVGTMLAIGLLILGYRLTRIRIAQALKLGEE</sequence>
<dbReference type="PANTHER" id="PTHR30572">
    <property type="entry name" value="MEMBRANE COMPONENT OF TRANSPORTER-RELATED"/>
    <property type="match status" value="1"/>
</dbReference>
<organism evidence="10 11">
    <name type="scientific">Cohnella fermenti</name>
    <dbReference type="NCBI Taxonomy" id="2565925"/>
    <lineage>
        <taxon>Bacteria</taxon>
        <taxon>Bacillati</taxon>
        <taxon>Bacillota</taxon>
        <taxon>Bacilli</taxon>
        <taxon>Bacillales</taxon>
        <taxon>Paenibacillaceae</taxon>
        <taxon>Cohnella</taxon>
    </lineage>
</organism>
<feature type="transmembrane region" description="Helical" evidence="7">
    <location>
        <begin position="398"/>
        <end position="420"/>
    </location>
</feature>
<comment type="caution">
    <text evidence="10">The sequence shown here is derived from an EMBL/GenBank/DDBJ whole genome shotgun (WGS) entry which is preliminary data.</text>
</comment>
<dbReference type="InterPro" id="IPR003838">
    <property type="entry name" value="ABC3_permease_C"/>
</dbReference>
<evidence type="ECO:0000313" key="10">
    <source>
        <dbReference type="EMBL" id="THF74067.1"/>
    </source>
</evidence>